<organism evidence="2 3">
    <name type="scientific">Candidatus Magasanikbacteria bacterium GW2011_GWA2_56_11</name>
    <dbReference type="NCBI Taxonomy" id="1619044"/>
    <lineage>
        <taxon>Bacteria</taxon>
        <taxon>Candidatus Magasanikiibacteriota</taxon>
    </lineage>
</organism>
<evidence type="ECO:0000313" key="3">
    <source>
        <dbReference type="Proteomes" id="UP000033870"/>
    </source>
</evidence>
<evidence type="ECO:0000313" key="2">
    <source>
        <dbReference type="EMBL" id="KKW41850.1"/>
    </source>
</evidence>
<gene>
    <name evidence="2" type="ORF">UY92_C0013G0049</name>
</gene>
<dbReference type="AlphaFoldDB" id="A0A0G1YF74"/>
<sequence length="437" mass="46189">MKEVVKQLRQLRSAEGLINPDQTWAKQNRERLLTQIGNTVAAPSEPTLRERTREFVFMFRSARIIRLFRPTLTAFLVALVATGGWIASVSASFNSVPGDRLWAVKRAAQKTEVAVKSIGASEGEKAELHLKLAKSRADDIKKAVVEKLPTSAASTAADTAKTVKDVAAAARDLAQAVQSASVATSEQVKTVAKANPQEAVALVKDVTQNTGEIVKTLKQTAVESGTTAPAVTRQMIETVESVNNSAISTMETVVGESKAVTGTEGAAVRQIISGKLTEMAETAKDMKQNVDTVKEVIADAGALKPSAATSTMGVKTDVKNASTTPAGGYSLKPEIMPVSTTSGMPYATSTAVQSPSASTTAILISKVKEAEQKTAVIEESVGEIQKIIDDGNLREALSKLKGLNESAGTAEKFIIETRTQANMTAETRLPAPDPGLK</sequence>
<keyword evidence="1" id="KW-1133">Transmembrane helix</keyword>
<dbReference type="EMBL" id="LCRX01000013">
    <property type="protein sequence ID" value="KKW41850.1"/>
    <property type="molecule type" value="Genomic_DNA"/>
</dbReference>
<reference evidence="2 3" key="1">
    <citation type="journal article" date="2015" name="Nature">
        <title>rRNA introns, odd ribosomes, and small enigmatic genomes across a large radiation of phyla.</title>
        <authorList>
            <person name="Brown C.T."/>
            <person name="Hug L.A."/>
            <person name="Thomas B.C."/>
            <person name="Sharon I."/>
            <person name="Castelle C.J."/>
            <person name="Singh A."/>
            <person name="Wilkins M.J."/>
            <person name="Williams K.H."/>
            <person name="Banfield J.F."/>
        </authorList>
    </citation>
    <scope>NUCLEOTIDE SEQUENCE [LARGE SCALE GENOMIC DNA]</scope>
</reference>
<keyword evidence="1" id="KW-0812">Transmembrane</keyword>
<comment type="caution">
    <text evidence="2">The sequence shown here is derived from an EMBL/GenBank/DDBJ whole genome shotgun (WGS) entry which is preliminary data.</text>
</comment>
<feature type="transmembrane region" description="Helical" evidence="1">
    <location>
        <begin position="67"/>
        <end position="87"/>
    </location>
</feature>
<evidence type="ECO:0000256" key="1">
    <source>
        <dbReference type="SAM" id="Phobius"/>
    </source>
</evidence>
<name>A0A0G1YF74_9BACT</name>
<accession>A0A0G1YF74</accession>
<proteinExistence type="predicted"/>
<protein>
    <recommendedName>
        <fullName evidence="4">DUF5667 domain-containing protein</fullName>
    </recommendedName>
</protein>
<evidence type="ECO:0008006" key="4">
    <source>
        <dbReference type="Google" id="ProtNLM"/>
    </source>
</evidence>
<dbReference type="STRING" id="1619044.UY92_C0013G0049"/>
<dbReference type="Proteomes" id="UP000033870">
    <property type="component" value="Unassembled WGS sequence"/>
</dbReference>
<keyword evidence="1" id="KW-0472">Membrane</keyword>